<protein>
    <submittedName>
        <fullName evidence="3">Uncharacterized protein</fullName>
    </submittedName>
</protein>
<reference evidence="3" key="1">
    <citation type="journal article" date="2020" name="Stud. Mycol.">
        <title>101 Dothideomycetes genomes: a test case for predicting lifestyles and emergence of pathogens.</title>
        <authorList>
            <person name="Haridas S."/>
            <person name="Albert R."/>
            <person name="Binder M."/>
            <person name="Bloem J."/>
            <person name="Labutti K."/>
            <person name="Salamov A."/>
            <person name="Andreopoulos B."/>
            <person name="Baker S."/>
            <person name="Barry K."/>
            <person name="Bills G."/>
            <person name="Bluhm B."/>
            <person name="Cannon C."/>
            <person name="Castanera R."/>
            <person name="Culley D."/>
            <person name="Daum C."/>
            <person name="Ezra D."/>
            <person name="Gonzalez J."/>
            <person name="Henrissat B."/>
            <person name="Kuo A."/>
            <person name="Liang C."/>
            <person name="Lipzen A."/>
            <person name="Lutzoni F."/>
            <person name="Magnuson J."/>
            <person name="Mondo S."/>
            <person name="Nolan M."/>
            <person name="Ohm R."/>
            <person name="Pangilinan J."/>
            <person name="Park H.-J."/>
            <person name="Ramirez L."/>
            <person name="Alfaro M."/>
            <person name="Sun H."/>
            <person name="Tritt A."/>
            <person name="Yoshinaga Y."/>
            <person name="Zwiers L.-H."/>
            <person name="Turgeon B."/>
            <person name="Goodwin S."/>
            <person name="Spatafora J."/>
            <person name="Crous P."/>
            <person name="Grigoriev I."/>
        </authorList>
    </citation>
    <scope>NUCLEOTIDE SEQUENCE</scope>
    <source>
        <strain evidence="3">CBS 122368</strain>
    </source>
</reference>
<evidence type="ECO:0000256" key="2">
    <source>
        <dbReference type="SAM" id="MobiDB-lite"/>
    </source>
</evidence>
<accession>A0A6A6I242</accession>
<dbReference type="RefSeq" id="XP_033679405.1">
    <property type="nucleotide sequence ID" value="XM_033833882.1"/>
</dbReference>
<organism evidence="3 4">
    <name type="scientific">Trematosphaeria pertusa</name>
    <dbReference type="NCBI Taxonomy" id="390896"/>
    <lineage>
        <taxon>Eukaryota</taxon>
        <taxon>Fungi</taxon>
        <taxon>Dikarya</taxon>
        <taxon>Ascomycota</taxon>
        <taxon>Pezizomycotina</taxon>
        <taxon>Dothideomycetes</taxon>
        <taxon>Pleosporomycetidae</taxon>
        <taxon>Pleosporales</taxon>
        <taxon>Massarineae</taxon>
        <taxon>Trematosphaeriaceae</taxon>
        <taxon>Trematosphaeria</taxon>
    </lineage>
</organism>
<feature type="region of interest" description="Disordered" evidence="2">
    <location>
        <begin position="282"/>
        <end position="317"/>
    </location>
</feature>
<gene>
    <name evidence="3" type="ORF">BU26DRAFT_569383</name>
</gene>
<name>A0A6A6I242_9PLEO</name>
<evidence type="ECO:0000313" key="4">
    <source>
        <dbReference type="Proteomes" id="UP000800094"/>
    </source>
</evidence>
<evidence type="ECO:0000313" key="3">
    <source>
        <dbReference type="EMBL" id="KAF2244401.1"/>
    </source>
</evidence>
<evidence type="ECO:0000256" key="1">
    <source>
        <dbReference type="SAM" id="Coils"/>
    </source>
</evidence>
<keyword evidence="1" id="KW-0175">Coiled coil</keyword>
<sequence>MDHLQRMSEQWRHRHGRARVVAQYHHLYRRNDELLVSQLATPVDDAVAEAEAAEAIQARIRPEVVLQCDKMKIEELQAEIEQLQNEKVAREETEQRLRSTFEAERDNAIQKAKADIEQRTREALQTESETAIQKAKTEAEQELGRVFEILKTEKDIRESLEAQFGRSLAEVIRETRTQTREELAKTHADALRKQERDLRQEYSARYARAFQKRKQVNERIRELLNEETLEQEAAAPRVQQRLLASRGSEDLTDQDQREHTELQVPRGSDTLRAHLQGLTEGSQFGEQLENGDEGWQAHQQRGDGADAADQTRVSPAI</sequence>
<feature type="region of interest" description="Disordered" evidence="2">
    <location>
        <begin position="246"/>
        <end position="269"/>
    </location>
</feature>
<proteinExistence type="predicted"/>
<dbReference type="GeneID" id="54587212"/>
<dbReference type="AlphaFoldDB" id="A0A6A6I242"/>
<dbReference type="EMBL" id="ML987203">
    <property type="protein sequence ID" value="KAF2244401.1"/>
    <property type="molecule type" value="Genomic_DNA"/>
</dbReference>
<dbReference type="Proteomes" id="UP000800094">
    <property type="component" value="Unassembled WGS sequence"/>
</dbReference>
<feature type="coiled-coil region" evidence="1">
    <location>
        <begin position="66"/>
        <end position="129"/>
    </location>
</feature>
<keyword evidence="4" id="KW-1185">Reference proteome</keyword>